<dbReference type="GO" id="GO:0046872">
    <property type="term" value="F:metal ion binding"/>
    <property type="evidence" value="ECO:0007669"/>
    <property type="project" value="UniProtKB-KW"/>
</dbReference>
<accession>A0A3P3F6Y8</accession>
<keyword evidence="7" id="KW-1185">Reference proteome</keyword>
<organism evidence="6 7">
    <name type="scientific">Mesorhizobium tamadayense</name>
    <dbReference type="NCBI Taxonomy" id="425306"/>
    <lineage>
        <taxon>Bacteria</taxon>
        <taxon>Pseudomonadati</taxon>
        <taxon>Pseudomonadota</taxon>
        <taxon>Alphaproteobacteria</taxon>
        <taxon>Hyphomicrobiales</taxon>
        <taxon>Phyllobacteriaceae</taxon>
        <taxon>Mesorhizobium</taxon>
    </lineage>
</organism>
<keyword evidence="4" id="KW-0460">Magnesium</keyword>
<dbReference type="RefSeq" id="WP_125004758.1">
    <property type="nucleotide sequence ID" value="NZ_RQXT01000046.1"/>
</dbReference>
<evidence type="ECO:0000256" key="3">
    <source>
        <dbReference type="ARBA" id="ARBA00022777"/>
    </source>
</evidence>
<reference evidence="6 7" key="1">
    <citation type="submission" date="2018-11" db="EMBL/GenBank/DDBJ databases">
        <title>the genome of Mesorhizobium tamadayense DSM 28320.</title>
        <authorList>
            <person name="Gao J."/>
        </authorList>
    </citation>
    <scope>NUCLEOTIDE SEQUENCE [LARGE SCALE GENOMIC DNA]</scope>
    <source>
        <strain evidence="6 7">DSM 28320</strain>
    </source>
</reference>
<keyword evidence="3 6" id="KW-0418">Kinase</keyword>
<evidence type="ECO:0000313" key="6">
    <source>
        <dbReference type="EMBL" id="RRH94016.1"/>
    </source>
</evidence>
<name>A0A3P3F6Y8_9HYPH</name>
<dbReference type="SUPFAM" id="SSF53613">
    <property type="entry name" value="Ribokinase-like"/>
    <property type="match status" value="1"/>
</dbReference>
<keyword evidence="2" id="KW-0479">Metal-binding</keyword>
<dbReference type="GO" id="GO:0006096">
    <property type="term" value="P:glycolytic process"/>
    <property type="evidence" value="ECO:0007669"/>
    <property type="project" value="UniProtKB-KW"/>
</dbReference>
<protein>
    <submittedName>
        <fullName evidence="6">6-phosphofructokinase</fullName>
    </submittedName>
</protein>
<dbReference type="GO" id="GO:0016301">
    <property type="term" value="F:kinase activity"/>
    <property type="evidence" value="ECO:0007669"/>
    <property type="project" value="UniProtKB-KW"/>
</dbReference>
<dbReference type="Proteomes" id="UP000273786">
    <property type="component" value="Unassembled WGS sequence"/>
</dbReference>
<evidence type="ECO:0000256" key="1">
    <source>
        <dbReference type="ARBA" id="ARBA00022679"/>
    </source>
</evidence>
<dbReference type="AlphaFoldDB" id="A0A3P3F6Y8"/>
<dbReference type="Gene3D" id="3.40.1190.20">
    <property type="match status" value="1"/>
</dbReference>
<gene>
    <name evidence="6" type="ORF">EH240_28325</name>
</gene>
<evidence type="ECO:0000313" key="7">
    <source>
        <dbReference type="Proteomes" id="UP000273786"/>
    </source>
</evidence>
<dbReference type="EMBL" id="RQXT01000046">
    <property type="protein sequence ID" value="RRH94016.1"/>
    <property type="molecule type" value="Genomic_DNA"/>
</dbReference>
<dbReference type="GO" id="GO:0016773">
    <property type="term" value="F:phosphotransferase activity, alcohol group as acceptor"/>
    <property type="evidence" value="ECO:0007669"/>
    <property type="project" value="InterPro"/>
</dbReference>
<comment type="caution">
    <text evidence="6">The sequence shown here is derived from an EMBL/GenBank/DDBJ whole genome shotgun (WGS) entry which is preliminary data.</text>
</comment>
<dbReference type="Gene3D" id="3.30.1110.20">
    <property type="match status" value="1"/>
</dbReference>
<dbReference type="InterPro" id="IPR029056">
    <property type="entry name" value="Ribokinase-like"/>
</dbReference>
<proteinExistence type="predicted"/>
<dbReference type="InterPro" id="IPR007666">
    <property type="entry name" value="ADP_PFK/GK"/>
</dbReference>
<evidence type="ECO:0000256" key="5">
    <source>
        <dbReference type="ARBA" id="ARBA00023152"/>
    </source>
</evidence>
<sequence>MSDVFTGSFADRYAALIDPRSGPLGTEALSAAGLFLCGISACVDARVEMRDIQPLLDAPSDTPAGRLASLLLSRAARGVGGEVRFDWPEGPAWLRDRLCPRYALGGTGPQAAWVLGELGVRSLIALEDRYAAMLRQIPAGVLLAEKDTLKGADLVQASGPHLPEIFIFEFTAGRAIGAIVPPRSSRVIVRFGDRGIQRDRDFESLSRRLAPSAAAGLLAGLNDEAADNVGAASRHVFALSRDWKAAGLATIHFELAGYASQQAVKELLGHARGAITSLGMSYSELLEMNPFAQHPMEALIAVGEQLGLRRVCVHADTWAVAVTLNDPQEEELALMAGCAIASARAANGAPARTIAIAPEADFHPLPFETPVHKGRWTFVACASPYLGKPATTLGLGDSFTAGCLLILGRTGRAETGLTCKMPEGCSDVS</sequence>
<evidence type="ECO:0000256" key="4">
    <source>
        <dbReference type="ARBA" id="ARBA00022842"/>
    </source>
</evidence>
<keyword evidence="1" id="KW-0808">Transferase</keyword>
<keyword evidence="5" id="KW-0324">Glycolysis</keyword>
<dbReference type="Pfam" id="PF04587">
    <property type="entry name" value="ADP_PFK_GK"/>
    <property type="match status" value="1"/>
</dbReference>
<dbReference type="OrthoDB" id="8432743at2"/>
<evidence type="ECO:0000256" key="2">
    <source>
        <dbReference type="ARBA" id="ARBA00022723"/>
    </source>
</evidence>